<dbReference type="SUPFAM" id="SSF48264">
    <property type="entry name" value="Cytochrome P450"/>
    <property type="match status" value="1"/>
</dbReference>
<dbReference type="PROSITE" id="PS00086">
    <property type="entry name" value="CYTOCHROME_P450"/>
    <property type="match status" value="1"/>
</dbReference>
<dbReference type="PRINTS" id="PR00385">
    <property type="entry name" value="P450"/>
</dbReference>
<dbReference type="RefSeq" id="WP_175501469.1">
    <property type="nucleotide sequence ID" value="NZ_FOYS01000003.1"/>
</dbReference>
<comment type="similarity">
    <text evidence="2 3">Belongs to the cytochrome P450 family.</text>
</comment>
<keyword evidence="3" id="KW-0479">Metal-binding</keyword>
<dbReference type="InterPro" id="IPR050121">
    <property type="entry name" value="Cytochrome_P450_monoxygenase"/>
</dbReference>
<dbReference type="GO" id="GO:0020037">
    <property type="term" value="F:heme binding"/>
    <property type="evidence" value="ECO:0007669"/>
    <property type="project" value="InterPro"/>
</dbReference>
<dbReference type="GO" id="GO:0005506">
    <property type="term" value="F:iron ion binding"/>
    <property type="evidence" value="ECO:0007669"/>
    <property type="project" value="InterPro"/>
</dbReference>
<dbReference type="STRING" id="555875.SAMN04488124_1931"/>
<dbReference type="InterPro" id="IPR002401">
    <property type="entry name" value="Cyt_P450_E_grp-I"/>
</dbReference>
<evidence type="ECO:0000256" key="2">
    <source>
        <dbReference type="ARBA" id="ARBA00010617"/>
    </source>
</evidence>
<proteinExistence type="inferred from homology"/>
<dbReference type="OrthoDB" id="9881at2157"/>
<accession>A0A1I6H8Q6</accession>
<keyword evidence="3" id="KW-0408">Iron</keyword>
<dbReference type="AlphaFoldDB" id="A0A1I6H8Q6"/>
<dbReference type="Pfam" id="PF00067">
    <property type="entry name" value="p450"/>
    <property type="match status" value="1"/>
</dbReference>
<dbReference type="PANTHER" id="PTHR24305">
    <property type="entry name" value="CYTOCHROME P450"/>
    <property type="match status" value="1"/>
</dbReference>
<dbReference type="InterPro" id="IPR036396">
    <property type="entry name" value="Cyt_P450_sf"/>
</dbReference>
<name>A0A1I6H8Q6_9EURY</name>
<dbReference type="EMBL" id="FOYS01000003">
    <property type="protein sequence ID" value="SFR50903.1"/>
    <property type="molecule type" value="Genomic_DNA"/>
</dbReference>
<dbReference type="Gene3D" id="1.10.630.10">
    <property type="entry name" value="Cytochrome P450"/>
    <property type="match status" value="1"/>
</dbReference>
<keyword evidence="3" id="KW-0560">Oxidoreductase</keyword>
<comment type="cofactor">
    <cofactor evidence="1">
        <name>heme</name>
        <dbReference type="ChEBI" id="CHEBI:30413"/>
    </cofactor>
</comment>
<organism evidence="4 5">
    <name type="scientific">Halogeometricum limi</name>
    <dbReference type="NCBI Taxonomy" id="555875"/>
    <lineage>
        <taxon>Archaea</taxon>
        <taxon>Methanobacteriati</taxon>
        <taxon>Methanobacteriota</taxon>
        <taxon>Stenosarchaea group</taxon>
        <taxon>Halobacteria</taxon>
        <taxon>Halobacteriales</taxon>
        <taxon>Haloferacaceae</taxon>
        <taxon>Halogeometricum</taxon>
    </lineage>
</organism>
<keyword evidence="3" id="KW-0503">Monooxygenase</keyword>
<dbReference type="InterPro" id="IPR001128">
    <property type="entry name" value="Cyt_P450"/>
</dbReference>
<protein>
    <submittedName>
        <fullName evidence="4">Cytochrome P450</fullName>
    </submittedName>
</protein>
<gene>
    <name evidence="4" type="ORF">SAMN04488124_1931</name>
</gene>
<sequence>MSTPPPPLADGLPLVGRTFDLMRDQLGLHDSVVAEYGDVARLETLGLGEYCLLAHPDHIRRALVETPDAFGKTDDFGIAFGQSIGAAEGSQWERQRAAMEEFFYPGRIRSYAEEMVRLTERRVARWHDGQRVSLHHEMSRVALENFFGTVFGRTLDPDGDEVIHRAASDLNLWFEPTSFALPNWVPTPAHRRFHSAVERLEAEGEALLAERKAGDGGNDLLSTLVELRSDGDAALTDQEIVDQVTGLVFAGYETTSLLLSYALSLLGTHEVVRERFHAELDDVLGGDPPTLSNVGDLQVTERIVHETLRRYPPVFMLPRVTTRPVELGGYRLPDGMRTHLSIWSVHRDERFWEDPEEWRPARWQDTSPADKGCAYVPFGAGPRACLARRFALLEATIVLATVGQQYRVEPIRELELDPVMTLQPAHELPANLHRRRSETT</sequence>
<keyword evidence="5" id="KW-1185">Reference proteome</keyword>
<dbReference type="PANTHER" id="PTHR24305:SF166">
    <property type="entry name" value="CYTOCHROME P450 12A4, MITOCHONDRIAL-RELATED"/>
    <property type="match status" value="1"/>
</dbReference>
<evidence type="ECO:0000313" key="4">
    <source>
        <dbReference type="EMBL" id="SFR50903.1"/>
    </source>
</evidence>
<dbReference type="Proteomes" id="UP000243250">
    <property type="component" value="Unassembled WGS sequence"/>
</dbReference>
<evidence type="ECO:0000256" key="1">
    <source>
        <dbReference type="ARBA" id="ARBA00001971"/>
    </source>
</evidence>
<evidence type="ECO:0000256" key="3">
    <source>
        <dbReference type="RuleBase" id="RU000461"/>
    </source>
</evidence>
<evidence type="ECO:0000313" key="5">
    <source>
        <dbReference type="Proteomes" id="UP000243250"/>
    </source>
</evidence>
<dbReference type="InterPro" id="IPR017972">
    <property type="entry name" value="Cyt_P450_CS"/>
</dbReference>
<dbReference type="PRINTS" id="PR00463">
    <property type="entry name" value="EP450I"/>
</dbReference>
<dbReference type="GO" id="GO:0004497">
    <property type="term" value="F:monooxygenase activity"/>
    <property type="evidence" value="ECO:0007669"/>
    <property type="project" value="UniProtKB-KW"/>
</dbReference>
<keyword evidence="3" id="KW-0349">Heme</keyword>
<dbReference type="GO" id="GO:0016705">
    <property type="term" value="F:oxidoreductase activity, acting on paired donors, with incorporation or reduction of molecular oxygen"/>
    <property type="evidence" value="ECO:0007669"/>
    <property type="project" value="InterPro"/>
</dbReference>
<reference evidence="5" key="1">
    <citation type="submission" date="2016-10" db="EMBL/GenBank/DDBJ databases">
        <authorList>
            <person name="Varghese N."/>
            <person name="Submissions S."/>
        </authorList>
    </citation>
    <scope>NUCLEOTIDE SEQUENCE [LARGE SCALE GENOMIC DNA]</scope>
    <source>
        <strain evidence="5">CGMCC 1.8711</strain>
    </source>
</reference>